<dbReference type="OMA" id="PWNSHLR"/>
<evidence type="ECO:0000313" key="6">
    <source>
        <dbReference type="EMBL" id="PNR35811.1"/>
    </source>
</evidence>
<dbReference type="EnsemblPlants" id="Pp3c17_5070V3.2">
    <property type="protein sequence ID" value="Pp3c17_5070V3.2"/>
    <property type="gene ID" value="Pp3c17_5070"/>
</dbReference>
<name>A0A2K1J2R4_PHYPA</name>
<dbReference type="Gramene" id="Pp3c17_5070V3.2">
    <property type="protein sequence ID" value="Pp3c17_5070V3.2"/>
    <property type="gene ID" value="Pp3c17_5070"/>
</dbReference>
<evidence type="ECO:0000313" key="7">
    <source>
        <dbReference type="EnsemblPlants" id="Pp3c17_5070V3.1"/>
    </source>
</evidence>
<comment type="cofactor">
    <cofactor evidence="1">
        <name>pyrroloquinoline quinone</name>
        <dbReference type="ChEBI" id="CHEBI:58442"/>
    </cofactor>
</comment>
<keyword evidence="3" id="KW-0560">Oxidoreductase</keyword>
<dbReference type="SMART" id="SM00564">
    <property type="entry name" value="PQQ"/>
    <property type="match status" value="7"/>
</dbReference>
<comment type="similarity">
    <text evidence="2">Belongs to the bacterial PQQ dehydrogenase family.</text>
</comment>
<evidence type="ECO:0000259" key="5">
    <source>
        <dbReference type="Pfam" id="PF13360"/>
    </source>
</evidence>
<dbReference type="PANTHER" id="PTHR32303">
    <property type="entry name" value="QUINOPROTEIN ALCOHOL DEHYDROGENASE (CYTOCHROME C)"/>
    <property type="match status" value="1"/>
</dbReference>
<reference evidence="6 8" key="1">
    <citation type="journal article" date="2008" name="Science">
        <title>The Physcomitrella genome reveals evolutionary insights into the conquest of land by plants.</title>
        <authorList>
            <person name="Rensing S."/>
            <person name="Lang D."/>
            <person name="Zimmer A."/>
            <person name="Terry A."/>
            <person name="Salamov A."/>
            <person name="Shapiro H."/>
            <person name="Nishiyama T."/>
            <person name="Perroud P.-F."/>
            <person name="Lindquist E."/>
            <person name="Kamisugi Y."/>
            <person name="Tanahashi T."/>
            <person name="Sakakibara K."/>
            <person name="Fujita T."/>
            <person name="Oishi K."/>
            <person name="Shin-I T."/>
            <person name="Kuroki Y."/>
            <person name="Toyoda A."/>
            <person name="Suzuki Y."/>
            <person name="Hashimoto A."/>
            <person name="Yamaguchi K."/>
            <person name="Sugano A."/>
            <person name="Kohara Y."/>
            <person name="Fujiyama A."/>
            <person name="Anterola A."/>
            <person name="Aoki S."/>
            <person name="Ashton N."/>
            <person name="Barbazuk W.B."/>
            <person name="Barker E."/>
            <person name="Bennetzen J."/>
            <person name="Bezanilla M."/>
            <person name="Blankenship R."/>
            <person name="Cho S.H."/>
            <person name="Dutcher S."/>
            <person name="Estelle M."/>
            <person name="Fawcett J.A."/>
            <person name="Gundlach H."/>
            <person name="Hanada K."/>
            <person name="Heyl A."/>
            <person name="Hicks K.A."/>
            <person name="Hugh J."/>
            <person name="Lohr M."/>
            <person name="Mayer K."/>
            <person name="Melkozernov A."/>
            <person name="Murata T."/>
            <person name="Nelson D."/>
            <person name="Pils B."/>
            <person name="Prigge M."/>
            <person name="Reiss B."/>
            <person name="Renner T."/>
            <person name="Rombauts S."/>
            <person name="Rushton P."/>
            <person name="Sanderfoot A."/>
            <person name="Schween G."/>
            <person name="Shiu S.-H."/>
            <person name="Stueber K."/>
            <person name="Theodoulou F.L."/>
            <person name="Tu H."/>
            <person name="Van de Peer Y."/>
            <person name="Verrier P.J."/>
            <person name="Waters E."/>
            <person name="Wood A."/>
            <person name="Yang L."/>
            <person name="Cove D."/>
            <person name="Cuming A."/>
            <person name="Hasebe M."/>
            <person name="Lucas S."/>
            <person name="Mishler D.B."/>
            <person name="Reski R."/>
            <person name="Grigoriev I."/>
            <person name="Quatrano R.S."/>
            <person name="Boore J.L."/>
        </authorList>
    </citation>
    <scope>NUCLEOTIDE SEQUENCE [LARGE SCALE GENOMIC DNA]</scope>
    <source>
        <strain evidence="7 8">cv. Gransden 2004</strain>
    </source>
</reference>
<organism evidence="6">
    <name type="scientific">Physcomitrium patens</name>
    <name type="common">Spreading-leaved earth moss</name>
    <name type="synonym">Physcomitrella patens</name>
    <dbReference type="NCBI Taxonomy" id="3218"/>
    <lineage>
        <taxon>Eukaryota</taxon>
        <taxon>Viridiplantae</taxon>
        <taxon>Streptophyta</taxon>
        <taxon>Embryophyta</taxon>
        <taxon>Bryophyta</taxon>
        <taxon>Bryophytina</taxon>
        <taxon>Bryopsida</taxon>
        <taxon>Funariidae</taxon>
        <taxon>Funariales</taxon>
        <taxon>Funariaceae</taxon>
        <taxon>Physcomitrium</taxon>
    </lineage>
</organism>
<dbReference type="Gene3D" id="2.140.10.10">
    <property type="entry name" value="Quinoprotein alcohol dehydrogenase-like superfamily"/>
    <property type="match status" value="1"/>
</dbReference>
<dbReference type="RefSeq" id="XP_024401450.1">
    <property type="nucleotide sequence ID" value="XM_024545682.2"/>
</dbReference>
<dbReference type="OrthoDB" id="416253at2759"/>
<dbReference type="Gramene" id="Pp3c17_5070V3.1">
    <property type="protein sequence ID" value="Pp3c17_5070V3.1"/>
    <property type="gene ID" value="Pp3c17_5070"/>
</dbReference>
<dbReference type="PANTHER" id="PTHR32303:SF10">
    <property type="entry name" value="OUTER MEMBRANE PROTEIN ASSEMBLY FACTOR BAMB"/>
    <property type="match status" value="1"/>
</dbReference>
<proteinExistence type="inferred from homology"/>
<dbReference type="SUPFAM" id="SSF50998">
    <property type="entry name" value="Quinoprotein alcohol dehydrogenase-like"/>
    <property type="match status" value="1"/>
</dbReference>
<dbReference type="PaxDb" id="3218-PP1S26_173V6.1"/>
<evidence type="ECO:0000256" key="1">
    <source>
        <dbReference type="ARBA" id="ARBA00001931"/>
    </source>
</evidence>
<dbReference type="Proteomes" id="UP000006727">
    <property type="component" value="Chromosome 17"/>
</dbReference>
<evidence type="ECO:0000256" key="2">
    <source>
        <dbReference type="ARBA" id="ARBA00008156"/>
    </source>
</evidence>
<dbReference type="InterPro" id="IPR015943">
    <property type="entry name" value="WD40/YVTN_repeat-like_dom_sf"/>
</dbReference>
<keyword evidence="4" id="KW-0732">Signal</keyword>
<dbReference type="AlphaFoldDB" id="A0A2K1J2R4"/>
<reference evidence="7" key="3">
    <citation type="submission" date="2020-12" db="UniProtKB">
        <authorList>
            <consortium name="EnsemblPlants"/>
        </authorList>
    </citation>
    <scope>IDENTIFICATION</scope>
</reference>
<dbReference type="Gene3D" id="2.130.10.10">
    <property type="entry name" value="YVTN repeat-like/Quinoprotein amine dehydrogenase"/>
    <property type="match status" value="1"/>
</dbReference>
<dbReference type="EnsemblPlants" id="Pp3c17_5070V3.1">
    <property type="protein sequence ID" value="Pp3c17_5070V3.1"/>
    <property type="gene ID" value="Pp3c17_5070"/>
</dbReference>
<dbReference type="EMBL" id="ABEU02000017">
    <property type="protein sequence ID" value="PNR35811.1"/>
    <property type="molecule type" value="Genomic_DNA"/>
</dbReference>
<feature type="domain" description="Pyrrolo-quinoline quinone repeat" evidence="5">
    <location>
        <begin position="79"/>
        <end position="330"/>
    </location>
</feature>
<sequence length="566" mass="60450">MRLQDFEAAVSSLSTMNRFALWRTFLLVCLVAAVTATKGPSQQDRDWPSHGGPGIINWRNAFRERKIDPDSVQSYDLKWEFITGGDVTATPSVSRGLVYFPSWNGKLFAVRARTGKLVWEQNLTQLTAGIPDIEGKNFVTKLFGYPILSRSTPVIVGNLLIVGLSSPGAVIAVKRSTGHHVWSTVLDSHPYALITMSGTVFEGAYYIGTSSLEEVRQEGCCTFQGRFFKLDLATGKILWSVRMQPDNGGKPGLYSGNAIWASGPPIDTTRRLVYIATGNSYSAPPDVEECRTQNPANVTNPTLEDPCVAEGDYVTSIVAINIDTGKVSWARNLGGSDVFVLACLANPTGGNCPESPGPDYDFGESPMLLTIKPKGGESRDVAIVGQKSGFVWALDRSTGDLVWVTAAGPGGVLGGSSWGMATDGKRVFTHIINNERAEFKLLPSTEVVRRGGWVAMDAATGQILWSTANPDNFTTNPPMSHANGVLFGGSNGNIETLNPGKVVALDAKTGKVLWTHPTPGPLAGGVSVVKGMAFVGVGTNVVFPRLTGAGTSYYGKSVLAFSLPSH</sequence>
<evidence type="ECO:0000256" key="4">
    <source>
        <dbReference type="SAM" id="SignalP"/>
    </source>
</evidence>
<gene>
    <name evidence="7" type="primary">LOC112294812</name>
    <name evidence="6" type="ORF">PHYPA_021661</name>
</gene>
<dbReference type="InterPro" id="IPR011047">
    <property type="entry name" value="Quinoprotein_ADH-like_sf"/>
</dbReference>
<dbReference type="GO" id="GO:0016491">
    <property type="term" value="F:oxidoreductase activity"/>
    <property type="evidence" value="ECO:0007669"/>
    <property type="project" value="UniProtKB-KW"/>
</dbReference>
<accession>A0A2K1J2R4</accession>
<evidence type="ECO:0000256" key="3">
    <source>
        <dbReference type="ARBA" id="ARBA00023002"/>
    </source>
</evidence>
<reference evidence="6 8" key="2">
    <citation type="journal article" date="2018" name="Plant J.">
        <title>The Physcomitrella patens chromosome-scale assembly reveals moss genome structure and evolution.</title>
        <authorList>
            <person name="Lang D."/>
            <person name="Ullrich K.K."/>
            <person name="Murat F."/>
            <person name="Fuchs J."/>
            <person name="Jenkins J."/>
            <person name="Haas F.B."/>
            <person name="Piednoel M."/>
            <person name="Gundlach H."/>
            <person name="Van Bel M."/>
            <person name="Meyberg R."/>
            <person name="Vives C."/>
            <person name="Morata J."/>
            <person name="Symeonidi A."/>
            <person name="Hiss M."/>
            <person name="Muchero W."/>
            <person name="Kamisugi Y."/>
            <person name="Saleh O."/>
            <person name="Blanc G."/>
            <person name="Decker E.L."/>
            <person name="van Gessel N."/>
            <person name="Grimwood J."/>
            <person name="Hayes R.D."/>
            <person name="Graham S.W."/>
            <person name="Gunter L.E."/>
            <person name="McDaniel S.F."/>
            <person name="Hoernstein S.N.W."/>
            <person name="Larsson A."/>
            <person name="Li F.W."/>
            <person name="Perroud P.F."/>
            <person name="Phillips J."/>
            <person name="Ranjan P."/>
            <person name="Rokshar D.S."/>
            <person name="Rothfels C.J."/>
            <person name="Schneider L."/>
            <person name="Shu S."/>
            <person name="Stevenson D.W."/>
            <person name="Thummler F."/>
            <person name="Tillich M."/>
            <person name="Villarreal Aguilar J.C."/>
            <person name="Widiez T."/>
            <person name="Wong G.K."/>
            <person name="Wymore A."/>
            <person name="Zhang Y."/>
            <person name="Zimmer A.D."/>
            <person name="Quatrano R.S."/>
            <person name="Mayer K.F.X."/>
            <person name="Goodstein D."/>
            <person name="Casacuberta J.M."/>
            <person name="Vandepoele K."/>
            <person name="Reski R."/>
            <person name="Cuming A.C."/>
            <person name="Tuskan G.A."/>
            <person name="Maumus F."/>
            <person name="Salse J."/>
            <person name="Schmutz J."/>
            <person name="Rensing S.A."/>
        </authorList>
    </citation>
    <scope>NUCLEOTIDE SEQUENCE [LARGE SCALE GENOMIC DNA]</scope>
    <source>
        <strain evidence="7 8">cv. Gransden 2004</strain>
    </source>
</reference>
<keyword evidence="8" id="KW-1185">Reference proteome</keyword>
<dbReference type="STRING" id="3218.A0A2K1J2R4"/>
<evidence type="ECO:0000313" key="8">
    <source>
        <dbReference type="Proteomes" id="UP000006727"/>
    </source>
</evidence>
<feature type="signal peptide" evidence="4">
    <location>
        <begin position="1"/>
        <end position="36"/>
    </location>
</feature>
<dbReference type="GeneID" id="112294812"/>
<feature type="domain" description="Pyrrolo-quinoline quinone repeat" evidence="5">
    <location>
        <begin position="452"/>
        <end position="536"/>
    </location>
</feature>
<dbReference type="Pfam" id="PF13360">
    <property type="entry name" value="PQQ_2"/>
    <property type="match status" value="2"/>
</dbReference>
<feature type="chain" id="PRO_5044576293" description="Pyrrolo-quinoline quinone repeat domain-containing protein" evidence="4">
    <location>
        <begin position="37"/>
        <end position="566"/>
    </location>
</feature>
<dbReference type="InterPro" id="IPR018391">
    <property type="entry name" value="PQQ_b-propeller_rpt"/>
</dbReference>
<dbReference type="InterPro" id="IPR002372">
    <property type="entry name" value="PQQ_rpt_dom"/>
</dbReference>
<protein>
    <recommendedName>
        <fullName evidence="5">Pyrrolo-quinoline quinone repeat domain-containing protein</fullName>
    </recommendedName>
</protein>